<dbReference type="AlphaFoldDB" id="A0AA97L013"/>
<dbReference type="RefSeq" id="XP_054835277.1">
    <property type="nucleotide sequence ID" value="XM_054979302.1"/>
</dbReference>
<name>A0AA97L013_EUBMA</name>
<dbReference type="GeneID" id="129329733"/>
<dbReference type="KEGG" id="emc:129329733"/>
<feature type="compositionally biased region" description="Basic and acidic residues" evidence="1">
    <location>
        <begin position="96"/>
        <end position="108"/>
    </location>
</feature>
<protein>
    <submittedName>
        <fullName evidence="3">Uncharacterized protein LOC129329733</fullName>
    </submittedName>
</protein>
<dbReference type="Proteomes" id="UP001190640">
    <property type="component" value="Chromosome 5"/>
</dbReference>
<feature type="region of interest" description="Disordered" evidence="1">
    <location>
        <begin position="96"/>
        <end position="191"/>
    </location>
</feature>
<organism evidence="2 3">
    <name type="scientific">Eublepharis macularius</name>
    <name type="common">Leopard gecko</name>
    <name type="synonym">Cyrtodactylus macularius</name>
    <dbReference type="NCBI Taxonomy" id="481883"/>
    <lineage>
        <taxon>Eukaryota</taxon>
        <taxon>Metazoa</taxon>
        <taxon>Chordata</taxon>
        <taxon>Craniata</taxon>
        <taxon>Vertebrata</taxon>
        <taxon>Euteleostomi</taxon>
        <taxon>Lepidosauria</taxon>
        <taxon>Squamata</taxon>
        <taxon>Bifurcata</taxon>
        <taxon>Gekkota</taxon>
        <taxon>Eublepharidae</taxon>
        <taxon>Eublepharinae</taxon>
        <taxon>Eublepharis</taxon>
    </lineage>
</organism>
<evidence type="ECO:0000313" key="3">
    <source>
        <dbReference type="RefSeq" id="XP_054835277.1"/>
    </source>
</evidence>
<evidence type="ECO:0000256" key="1">
    <source>
        <dbReference type="SAM" id="MobiDB-lite"/>
    </source>
</evidence>
<gene>
    <name evidence="3" type="primary">LOC129329733</name>
</gene>
<evidence type="ECO:0000313" key="2">
    <source>
        <dbReference type="Proteomes" id="UP001190640"/>
    </source>
</evidence>
<sequence>MPGRSISKAYYQEEQKPDESPEIYIQRKEILGIASDLVRLPQGQADFNTVEFKRELVDGLNVQTKMILGPIVVGPMTYPELLERIKNAGNLFRESRKAESKKGKDKHGVLHNVTFSNNGPWNRAPDAQQRNFRTSPPRNNYTNTSGSNFRPNTGWVSPRGGRNAPPRRYQEDSGVQNWECPPRPPKRDWNEGIRSGIWEKLMEAGEPREKWDRKPTTELIKGLAEIIKQLEDAARALAQNQAAPQACARVLKGFSCPPGGEMASLASGNQQPAAQNIPSESLGMYMAPVLSKPASQSPGCQSEATSGCSGIGLWW</sequence>
<proteinExistence type="predicted"/>
<feature type="compositionally biased region" description="Polar residues" evidence="1">
    <location>
        <begin position="128"/>
        <end position="155"/>
    </location>
</feature>
<keyword evidence="2" id="KW-1185">Reference proteome</keyword>
<reference evidence="3" key="1">
    <citation type="submission" date="2025-08" db="UniProtKB">
        <authorList>
            <consortium name="RefSeq"/>
        </authorList>
    </citation>
    <scope>IDENTIFICATION</scope>
    <source>
        <tissue evidence="3">Blood</tissue>
    </source>
</reference>
<accession>A0AA97L013</accession>